<reference evidence="2 3" key="1">
    <citation type="submission" date="2018-06" db="EMBL/GenBank/DDBJ databases">
        <authorList>
            <consortium name="Pathogen Informatics"/>
            <person name="Doyle S."/>
        </authorList>
    </citation>
    <scope>NUCLEOTIDE SEQUENCE [LARGE SCALE GENOMIC DNA]</scope>
    <source>
        <strain evidence="2 3">NCTC7972</strain>
    </source>
</reference>
<proteinExistence type="predicted"/>
<feature type="transmembrane region" description="Helical" evidence="1">
    <location>
        <begin position="169"/>
        <end position="193"/>
    </location>
</feature>
<keyword evidence="1" id="KW-0812">Transmembrane</keyword>
<accession>A0A8G2M7F6</accession>
<feature type="transmembrane region" description="Helical" evidence="1">
    <location>
        <begin position="61"/>
        <end position="80"/>
    </location>
</feature>
<dbReference type="Proteomes" id="UP000254224">
    <property type="component" value="Unassembled WGS sequence"/>
</dbReference>
<feature type="transmembrane region" description="Helical" evidence="1">
    <location>
        <begin position="126"/>
        <end position="143"/>
    </location>
</feature>
<keyword evidence="1" id="KW-1133">Transmembrane helix</keyword>
<sequence>MIKQVLRKNLNTVKEHIDKSNFQKNLIFSLVIFPFLFVPYIIIDILVHLSNNQEYFKLLSSISHIFLMFFVTAISLYAILSIPLTSNSCRKSSFRKISKVIIYFLVFFYILSHHINIDISKMDSSWHFYALFLCFFIISYKLTEKITKVCKWIFNEESNNDEGLRTQKLFFITTVVFGTISIFSTIANVLVAIKQFLN</sequence>
<dbReference type="RefSeq" id="WP_000595634.1">
    <property type="nucleotide sequence ID" value="NZ_BAABRD010000004.1"/>
</dbReference>
<name>A0A8G2M7F6_STAAU</name>
<evidence type="ECO:0000313" key="2">
    <source>
        <dbReference type="EMBL" id="SUK14236.1"/>
    </source>
</evidence>
<organism evidence="2 3">
    <name type="scientific">Staphylococcus aureus</name>
    <dbReference type="NCBI Taxonomy" id="1280"/>
    <lineage>
        <taxon>Bacteria</taxon>
        <taxon>Bacillati</taxon>
        <taxon>Bacillota</taxon>
        <taxon>Bacilli</taxon>
        <taxon>Bacillales</taxon>
        <taxon>Staphylococcaceae</taxon>
        <taxon>Staphylococcus</taxon>
    </lineage>
</organism>
<feature type="transmembrane region" description="Helical" evidence="1">
    <location>
        <begin position="26"/>
        <end position="49"/>
    </location>
</feature>
<evidence type="ECO:0000256" key="1">
    <source>
        <dbReference type="SAM" id="Phobius"/>
    </source>
</evidence>
<evidence type="ECO:0000313" key="3">
    <source>
        <dbReference type="Proteomes" id="UP000254224"/>
    </source>
</evidence>
<gene>
    <name evidence="2" type="ORF">NCTC7972_00092</name>
</gene>
<protein>
    <submittedName>
        <fullName evidence="2">Uncharacterized protein</fullName>
    </submittedName>
</protein>
<keyword evidence="1" id="KW-0472">Membrane</keyword>
<feature type="transmembrane region" description="Helical" evidence="1">
    <location>
        <begin position="100"/>
        <end position="120"/>
    </location>
</feature>
<dbReference type="EMBL" id="UHAI01000002">
    <property type="protein sequence ID" value="SUK14236.1"/>
    <property type="molecule type" value="Genomic_DNA"/>
</dbReference>
<comment type="caution">
    <text evidence="2">The sequence shown here is derived from an EMBL/GenBank/DDBJ whole genome shotgun (WGS) entry which is preliminary data.</text>
</comment>
<dbReference type="AlphaFoldDB" id="A0A8G2M7F6"/>